<evidence type="ECO:0000313" key="3">
    <source>
        <dbReference type="Proteomes" id="UP000799537"/>
    </source>
</evidence>
<reference evidence="2" key="1">
    <citation type="journal article" date="2020" name="Stud. Mycol.">
        <title>101 Dothideomycetes genomes: a test case for predicting lifestyles and emergence of pathogens.</title>
        <authorList>
            <person name="Haridas S."/>
            <person name="Albert R."/>
            <person name="Binder M."/>
            <person name="Bloem J."/>
            <person name="Labutti K."/>
            <person name="Salamov A."/>
            <person name="Andreopoulos B."/>
            <person name="Baker S."/>
            <person name="Barry K."/>
            <person name="Bills G."/>
            <person name="Bluhm B."/>
            <person name="Cannon C."/>
            <person name="Castanera R."/>
            <person name="Culley D."/>
            <person name="Daum C."/>
            <person name="Ezra D."/>
            <person name="Gonzalez J."/>
            <person name="Henrissat B."/>
            <person name="Kuo A."/>
            <person name="Liang C."/>
            <person name="Lipzen A."/>
            <person name="Lutzoni F."/>
            <person name="Magnuson J."/>
            <person name="Mondo S."/>
            <person name="Nolan M."/>
            <person name="Ohm R."/>
            <person name="Pangilinan J."/>
            <person name="Park H.-J."/>
            <person name="Ramirez L."/>
            <person name="Alfaro M."/>
            <person name="Sun H."/>
            <person name="Tritt A."/>
            <person name="Yoshinaga Y."/>
            <person name="Zwiers L.-H."/>
            <person name="Turgeon B."/>
            <person name="Goodwin S."/>
            <person name="Spatafora J."/>
            <person name="Crous P."/>
            <person name="Grigoriev I."/>
        </authorList>
    </citation>
    <scope>NUCLEOTIDE SEQUENCE</scope>
    <source>
        <strain evidence="2">ATCC 36951</strain>
    </source>
</reference>
<dbReference type="FunFam" id="3.40.225.10:FF:000009">
    <property type="entry name" value="Class II aldolase/adducin N-terminal"/>
    <property type="match status" value="1"/>
</dbReference>
<dbReference type="Pfam" id="PF00596">
    <property type="entry name" value="Aldolase_II"/>
    <property type="match status" value="1"/>
</dbReference>
<feature type="domain" description="Class II aldolase/adducin N-terminal" evidence="1">
    <location>
        <begin position="48"/>
        <end position="232"/>
    </location>
</feature>
<dbReference type="GO" id="GO:0051015">
    <property type="term" value="F:actin filament binding"/>
    <property type="evidence" value="ECO:0007669"/>
    <property type="project" value="TreeGrafter"/>
</dbReference>
<dbReference type="AlphaFoldDB" id="A0A6A6CVG3"/>
<proteinExistence type="predicted"/>
<gene>
    <name evidence="2" type="ORF">M409DRAFT_65130</name>
</gene>
<dbReference type="InterPro" id="IPR001303">
    <property type="entry name" value="Aldolase_II/adducin_N"/>
</dbReference>
<accession>A0A6A6CVG3</accession>
<dbReference type="EMBL" id="ML993588">
    <property type="protein sequence ID" value="KAF2169496.1"/>
    <property type="molecule type" value="Genomic_DNA"/>
</dbReference>
<dbReference type="PANTHER" id="PTHR10672">
    <property type="entry name" value="ADDUCIN"/>
    <property type="match status" value="1"/>
</dbReference>
<name>A0A6A6CVG3_ZASCE</name>
<dbReference type="NCBIfam" id="NF004855">
    <property type="entry name" value="PRK06208.1"/>
    <property type="match status" value="1"/>
</dbReference>
<dbReference type="GO" id="GO:0005856">
    <property type="term" value="C:cytoskeleton"/>
    <property type="evidence" value="ECO:0007669"/>
    <property type="project" value="TreeGrafter"/>
</dbReference>
<keyword evidence="3" id="KW-1185">Reference proteome</keyword>
<dbReference type="SMART" id="SM01007">
    <property type="entry name" value="Aldolase_II"/>
    <property type="match status" value="1"/>
</dbReference>
<dbReference type="SUPFAM" id="SSF53639">
    <property type="entry name" value="AraD/HMP-PK domain-like"/>
    <property type="match status" value="1"/>
</dbReference>
<sequence>MATSTTTLTHPAEKDIREKQRQCKSNTIFQRRIPKFNSFEKERRWMLGHMAAAFRVLARKGFTEGLAGHISLRDPEYKDCYWTNPLLRHFGLMKVSDLVLLNHNGEAVGGATHLPVNAAGFQIHGHIHRTYPHVNAACHAHSVSGRAWACFGKRLDMLHQDVCNFYGDSHQVYDDFGGVVLDADEGDQLASALGPNGKGLILRNHGLLTVGNTVDEAAYLFCLMDTCCEIQLRAEAASVNGAKKILVSDEAAKMTFKATSIAEGLYSDFQPEYEYELAISKGELLE</sequence>
<protein>
    <recommendedName>
        <fullName evidence="1">Class II aldolase/adducin N-terminal domain-containing protein</fullName>
    </recommendedName>
</protein>
<evidence type="ECO:0000313" key="2">
    <source>
        <dbReference type="EMBL" id="KAF2169496.1"/>
    </source>
</evidence>
<organism evidence="2 3">
    <name type="scientific">Zasmidium cellare ATCC 36951</name>
    <dbReference type="NCBI Taxonomy" id="1080233"/>
    <lineage>
        <taxon>Eukaryota</taxon>
        <taxon>Fungi</taxon>
        <taxon>Dikarya</taxon>
        <taxon>Ascomycota</taxon>
        <taxon>Pezizomycotina</taxon>
        <taxon>Dothideomycetes</taxon>
        <taxon>Dothideomycetidae</taxon>
        <taxon>Mycosphaerellales</taxon>
        <taxon>Mycosphaerellaceae</taxon>
        <taxon>Zasmidium</taxon>
    </lineage>
</organism>
<dbReference type="RefSeq" id="XP_033670385.1">
    <property type="nucleotide sequence ID" value="XM_033816379.1"/>
</dbReference>
<dbReference type="PANTHER" id="PTHR10672:SF25">
    <property type="entry name" value="MEIOTICALLY UP-REGULATED GENE 14 PROTEIN"/>
    <property type="match status" value="1"/>
</dbReference>
<dbReference type="InterPro" id="IPR036409">
    <property type="entry name" value="Aldolase_II/adducin_N_sf"/>
</dbReference>
<dbReference type="InterPro" id="IPR051017">
    <property type="entry name" value="Aldolase-II_Adducin_sf"/>
</dbReference>
<dbReference type="Proteomes" id="UP000799537">
    <property type="component" value="Unassembled WGS sequence"/>
</dbReference>
<dbReference type="Gene3D" id="3.40.225.10">
    <property type="entry name" value="Class II aldolase/adducin N-terminal domain"/>
    <property type="match status" value="1"/>
</dbReference>
<dbReference type="OrthoDB" id="3238794at2759"/>
<evidence type="ECO:0000259" key="1">
    <source>
        <dbReference type="SMART" id="SM01007"/>
    </source>
</evidence>
<dbReference type="GeneID" id="54569651"/>